<dbReference type="InterPro" id="IPR002401">
    <property type="entry name" value="Cyt_P450_E_grp-I"/>
</dbReference>
<dbReference type="GO" id="GO:0020037">
    <property type="term" value="F:heme binding"/>
    <property type="evidence" value="ECO:0007669"/>
    <property type="project" value="InterPro"/>
</dbReference>
<evidence type="ECO:0000256" key="6">
    <source>
        <dbReference type="ARBA" id="ARBA00022723"/>
    </source>
</evidence>
<organism evidence="14 15">
    <name type="scientific">Amphibalanus amphitrite</name>
    <name type="common">Striped barnacle</name>
    <name type="synonym">Balanus amphitrite</name>
    <dbReference type="NCBI Taxonomy" id="1232801"/>
    <lineage>
        <taxon>Eukaryota</taxon>
        <taxon>Metazoa</taxon>
        <taxon>Ecdysozoa</taxon>
        <taxon>Arthropoda</taxon>
        <taxon>Crustacea</taxon>
        <taxon>Multicrustacea</taxon>
        <taxon>Cirripedia</taxon>
        <taxon>Thoracica</taxon>
        <taxon>Thoracicalcarea</taxon>
        <taxon>Balanomorpha</taxon>
        <taxon>Balanoidea</taxon>
        <taxon>Balanidae</taxon>
        <taxon>Amphibalaninae</taxon>
        <taxon>Amphibalanus</taxon>
    </lineage>
</organism>
<evidence type="ECO:0000256" key="8">
    <source>
        <dbReference type="ARBA" id="ARBA00022848"/>
    </source>
</evidence>
<feature type="transmembrane region" description="Helical" evidence="13">
    <location>
        <begin position="88"/>
        <end position="116"/>
    </location>
</feature>
<comment type="caution">
    <text evidence="14">The sequence shown here is derived from an EMBL/GenBank/DDBJ whole genome shotgun (WGS) entry which is preliminary data.</text>
</comment>
<dbReference type="InterPro" id="IPR036396">
    <property type="entry name" value="Cyt_P450_sf"/>
</dbReference>
<comment type="subcellular location">
    <subcellularLocation>
        <location evidence="3">Endoplasmic reticulum membrane</location>
        <topology evidence="3">Peripheral membrane protein</topology>
    </subcellularLocation>
    <subcellularLocation>
        <location evidence="2">Microsome membrane</location>
        <topology evidence="2">Peripheral membrane protein</topology>
    </subcellularLocation>
</comment>
<reference evidence="14 15" key="1">
    <citation type="submission" date="2019-07" db="EMBL/GenBank/DDBJ databases">
        <title>Draft genome assembly of a fouling barnacle, Amphibalanus amphitrite (Darwin, 1854): The first reference genome for Thecostraca.</title>
        <authorList>
            <person name="Kim W."/>
        </authorList>
    </citation>
    <scope>NUCLEOTIDE SEQUENCE [LARGE SCALE GENOMIC DNA]</scope>
    <source>
        <strain evidence="14">SNU_AA5</strain>
        <tissue evidence="14">Soma without cirri and trophi</tissue>
    </source>
</reference>
<dbReference type="Proteomes" id="UP000440578">
    <property type="component" value="Unassembled WGS sequence"/>
</dbReference>
<evidence type="ECO:0000313" key="14">
    <source>
        <dbReference type="EMBL" id="KAF0311068.1"/>
    </source>
</evidence>
<dbReference type="AlphaFoldDB" id="A0A6A4X7T7"/>
<evidence type="ECO:0000256" key="11">
    <source>
        <dbReference type="ARBA" id="ARBA00023033"/>
    </source>
</evidence>
<dbReference type="GO" id="GO:0004497">
    <property type="term" value="F:monooxygenase activity"/>
    <property type="evidence" value="ECO:0007669"/>
    <property type="project" value="UniProtKB-KW"/>
</dbReference>
<evidence type="ECO:0000256" key="13">
    <source>
        <dbReference type="SAM" id="Phobius"/>
    </source>
</evidence>
<evidence type="ECO:0000256" key="7">
    <source>
        <dbReference type="ARBA" id="ARBA00022824"/>
    </source>
</evidence>
<feature type="transmembrane region" description="Helical" evidence="13">
    <location>
        <begin position="546"/>
        <end position="569"/>
    </location>
</feature>
<keyword evidence="6" id="KW-0479">Metal-binding</keyword>
<evidence type="ECO:0000256" key="2">
    <source>
        <dbReference type="ARBA" id="ARBA00004174"/>
    </source>
</evidence>
<accession>A0A6A4X7T7</accession>
<keyword evidence="10" id="KW-0408">Iron</keyword>
<dbReference type="EMBL" id="VIIS01000267">
    <property type="protein sequence ID" value="KAF0311068.1"/>
    <property type="molecule type" value="Genomic_DNA"/>
</dbReference>
<keyword evidence="13" id="KW-0812">Transmembrane</keyword>
<evidence type="ECO:0000256" key="12">
    <source>
        <dbReference type="ARBA" id="ARBA00023136"/>
    </source>
</evidence>
<sequence>MLVRVVSSGRVDSPDVSLKREASKIGIQLVSKPSLTIGSLLCSKAKHHLPKLQESNVVYKIECSCQVDGDPVVYIGETDPMLSTVLGWLGWLASLVFSPVTIGLVVLLLTLIYRYLTRHKNFWKGKGIANKPYRFPMGNVGFDFYKIILFMSIMYLPSFIKNRFDLTSMMLSNDALDFFVDIAKRAIKEREEHPERRRNDYLQLLIDSRSDKSQTRKLTDDEITAQCLLFFFAGNDTTSNSLTWAAREIAFHPEVQERIQAEIDEVLTSDDTPIDFDKVNSGMPYLESVVMETLRMYPGMQLTRASTRDYTIPGTDAVLPANSMVYMMPYAMQRDADLYPNPDSFDPERFLSNGKELRNSYTYLAFGQGPRNCIGMRFALLQAKVALVALLRKYSLVTGPKSGEVKPVLNPGFAQTQEKDGTWLKILKREASKIGIQLVSKPSLTIGSLLCSKAKHHLPKLQESNVVYKIECSCQVDGDPVVYIGETDPMLSTVLGWLGWLASLVFSPVTIGLVVLLLTLIYRYLTRHKNFWKGKGIANKPYRFPMGNVGFDFYKIILFMSIMYLPSFIKNRFDLTSMMLSNDALDFFVDIAKRAIKEREEHPERRRNDYLQLLIDSRSDKSQTRKLTDDEITAQCLLFFFAGNDTTSNSLTWAAREIAFHPEVQERIQAEIDEVLTSDDTPIDFDKVNSGMPYLESVVMETLRMYPGMQLTRASTRDYTIPGTDAVLPANSMVYMMPYAMQRDADLYPNPDSFDPERFLSNGKELRNSYTYLAFGQGPRNCIGMRFALLQAKVALVALLRKYSLVTGPKSGEVKPVLNPGFAQTQEKDGTWLKIVRR</sequence>
<keyword evidence="9" id="KW-0560">Oxidoreductase</keyword>
<evidence type="ECO:0000256" key="1">
    <source>
        <dbReference type="ARBA" id="ARBA00001971"/>
    </source>
</evidence>
<dbReference type="SUPFAM" id="SSF48264">
    <property type="entry name" value="Cytochrome P450"/>
    <property type="match status" value="2"/>
</dbReference>
<dbReference type="InterPro" id="IPR001128">
    <property type="entry name" value="Cyt_P450"/>
</dbReference>
<dbReference type="OrthoDB" id="6382435at2759"/>
<dbReference type="PANTHER" id="PTHR24292:SF102">
    <property type="entry name" value="CYTOCHROME P450 FAMILY-RELATED"/>
    <property type="match status" value="1"/>
</dbReference>
<comment type="cofactor">
    <cofactor evidence="1">
        <name>heme</name>
        <dbReference type="ChEBI" id="CHEBI:30413"/>
    </cofactor>
</comment>
<keyword evidence="15" id="KW-1185">Reference proteome</keyword>
<protein>
    <submittedName>
        <fullName evidence="14">Cytochrome P450 3A29</fullName>
    </submittedName>
</protein>
<comment type="similarity">
    <text evidence="4">Belongs to the cytochrome P450 family.</text>
</comment>
<feature type="transmembrane region" description="Helical" evidence="13">
    <location>
        <begin position="137"/>
        <end position="160"/>
    </location>
</feature>
<dbReference type="Gene3D" id="1.10.630.10">
    <property type="entry name" value="Cytochrome P450"/>
    <property type="match status" value="2"/>
</dbReference>
<dbReference type="PROSITE" id="PS00086">
    <property type="entry name" value="CYTOCHROME_P450"/>
    <property type="match status" value="2"/>
</dbReference>
<keyword evidence="12 13" id="KW-0472">Membrane</keyword>
<name>A0A6A4X7T7_AMPAM</name>
<dbReference type="GO" id="GO:0005789">
    <property type="term" value="C:endoplasmic reticulum membrane"/>
    <property type="evidence" value="ECO:0007669"/>
    <property type="project" value="UniProtKB-SubCell"/>
</dbReference>
<keyword evidence="11" id="KW-0503">Monooxygenase</keyword>
<proteinExistence type="inferred from homology"/>
<feature type="transmembrane region" description="Helical" evidence="13">
    <location>
        <begin position="497"/>
        <end position="525"/>
    </location>
</feature>
<keyword evidence="13" id="KW-1133">Transmembrane helix</keyword>
<evidence type="ECO:0000256" key="5">
    <source>
        <dbReference type="ARBA" id="ARBA00022617"/>
    </source>
</evidence>
<dbReference type="GO" id="GO:0016705">
    <property type="term" value="F:oxidoreductase activity, acting on paired donors, with incorporation or reduction of molecular oxygen"/>
    <property type="evidence" value="ECO:0007669"/>
    <property type="project" value="InterPro"/>
</dbReference>
<evidence type="ECO:0000256" key="9">
    <source>
        <dbReference type="ARBA" id="ARBA00023002"/>
    </source>
</evidence>
<dbReference type="Pfam" id="PF00067">
    <property type="entry name" value="p450"/>
    <property type="match status" value="2"/>
</dbReference>
<gene>
    <name evidence="14" type="primary">CYP3A29</name>
    <name evidence="14" type="ORF">FJT64_018068</name>
</gene>
<evidence type="ECO:0000313" key="15">
    <source>
        <dbReference type="Proteomes" id="UP000440578"/>
    </source>
</evidence>
<evidence type="ECO:0000256" key="4">
    <source>
        <dbReference type="ARBA" id="ARBA00010617"/>
    </source>
</evidence>
<dbReference type="PRINTS" id="PR00463">
    <property type="entry name" value="EP450I"/>
</dbReference>
<evidence type="ECO:0000256" key="3">
    <source>
        <dbReference type="ARBA" id="ARBA00004406"/>
    </source>
</evidence>
<keyword evidence="8" id="KW-0492">Microsome</keyword>
<dbReference type="PANTHER" id="PTHR24292">
    <property type="entry name" value="CYTOCHROME P450"/>
    <property type="match status" value="1"/>
</dbReference>
<dbReference type="InterPro" id="IPR050476">
    <property type="entry name" value="Insect_CytP450_Detox"/>
</dbReference>
<dbReference type="PRINTS" id="PR00385">
    <property type="entry name" value="P450"/>
</dbReference>
<keyword evidence="5" id="KW-0349">Heme</keyword>
<evidence type="ECO:0000256" key="10">
    <source>
        <dbReference type="ARBA" id="ARBA00023004"/>
    </source>
</evidence>
<dbReference type="GO" id="GO:0005506">
    <property type="term" value="F:iron ion binding"/>
    <property type="evidence" value="ECO:0007669"/>
    <property type="project" value="InterPro"/>
</dbReference>
<keyword evidence="7" id="KW-0256">Endoplasmic reticulum</keyword>
<dbReference type="InterPro" id="IPR017972">
    <property type="entry name" value="Cyt_P450_CS"/>
</dbReference>